<organism evidence="19 20">
    <name type="scientific">Panagrolaimus superbus</name>
    <dbReference type="NCBI Taxonomy" id="310955"/>
    <lineage>
        <taxon>Eukaryota</taxon>
        <taxon>Metazoa</taxon>
        <taxon>Ecdysozoa</taxon>
        <taxon>Nematoda</taxon>
        <taxon>Chromadorea</taxon>
        <taxon>Rhabditida</taxon>
        <taxon>Tylenchina</taxon>
        <taxon>Panagrolaimomorpha</taxon>
        <taxon>Panagrolaimoidea</taxon>
        <taxon>Panagrolaimidae</taxon>
        <taxon>Panagrolaimus</taxon>
    </lineage>
</organism>
<comment type="similarity">
    <text evidence="4 17">Belongs to the glycosyltransferase 2 family. GalNAc-T subfamily.</text>
</comment>
<evidence type="ECO:0000256" key="13">
    <source>
        <dbReference type="ARBA" id="ARBA00023136"/>
    </source>
</evidence>
<name>A0A914Y0Y1_9BILA</name>
<dbReference type="Proteomes" id="UP000887577">
    <property type="component" value="Unplaced"/>
</dbReference>
<comment type="pathway">
    <text evidence="3 17">Protein modification; protein glycosylation.</text>
</comment>
<comment type="subcellular location">
    <subcellularLocation>
        <location evidence="2 17">Golgi apparatus membrane</location>
        <topology evidence="2 17">Single-pass type II membrane protein</topology>
    </subcellularLocation>
</comment>
<feature type="transmembrane region" description="Helical" evidence="17">
    <location>
        <begin position="7"/>
        <end position="30"/>
    </location>
</feature>
<accession>A0A914Y0Y1</accession>
<dbReference type="SUPFAM" id="SSF53448">
    <property type="entry name" value="Nucleotide-diphospho-sugar transferases"/>
    <property type="match status" value="1"/>
</dbReference>
<dbReference type="CDD" id="cd02510">
    <property type="entry name" value="pp-GalNAc-T"/>
    <property type="match status" value="1"/>
</dbReference>
<dbReference type="InterPro" id="IPR045885">
    <property type="entry name" value="GalNAc-T"/>
</dbReference>
<evidence type="ECO:0000256" key="9">
    <source>
        <dbReference type="ARBA" id="ARBA00022734"/>
    </source>
</evidence>
<dbReference type="Gene3D" id="3.90.550.10">
    <property type="entry name" value="Spore Coat Polysaccharide Biosynthesis Protein SpsA, Chain A"/>
    <property type="match status" value="1"/>
</dbReference>
<evidence type="ECO:0000256" key="10">
    <source>
        <dbReference type="ARBA" id="ARBA00022968"/>
    </source>
</evidence>
<dbReference type="WBParaSite" id="PSU_v2.g12442.t1">
    <property type="protein sequence ID" value="PSU_v2.g12442.t1"/>
    <property type="gene ID" value="PSU_v2.g12442"/>
</dbReference>
<dbReference type="CDD" id="cd23433">
    <property type="entry name" value="beta-trefoil_Ricin_GALNT1-like"/>
    <property type="match status" value="1"/>
</dbReference>
<dbReference type="PANTHER" id="PTHR11675:SF101">
    <property type="entry name" value="POLYPEPTIDE N-ACETYLGALACTOSAMINYLTRANSFERASE 5"/>
    <property type="match status" value="1"/>
</dbReference>
<dbReference type="PROSITE" id="PS50231">
    <property type="entry name" value="RICIN_B_LECTIN"/>
    <property type="match status" value="1"/>
</dbReference>
<dbReference type="InterPro" id="IPR001173">
    <property type="entry name" value="Glyco_trans_2-like"/>
</dbReference>
<dbReference type="GO" id="GO:0000139">
    <property type="term" value="C:Golgi membrane"/>
    <property type="evidence" value="ECO:0007669"/>
    <property type="project" value="UniProtKB-SubCell"/>
</dbReference>
<evidence type="ECO:0000313" key="19">
    <source>
        <dbReference type="Proteomes" id="UP000887577"/>
    </source>
</evidence>
<dbReference type="AlphaFoldDB" id="A0A914Y0Y1"/>
<dbReference type="Gene3D" id="2.80.10.50">
    <property type="match status" value="1"/>
</dbReference>
<reference evidence="20" key="1">
    <citation type="submission" date="2022-11" db="UniProtKB">
        <authorList>
            <consortium name="WormBaseParasite"/>
        </authorList>
    </citation>
    <scope>IDENTIFICATION</scope>
</reference>
<evidence type="ECO:0000256" key="2">
    <source>
        <dbReference type="ARBA" id="ARBA00004323"/>
    </source>
</evidence>
<keyword evidence="16 17" id="KW-0464">Manganese</keyword>
<evidence type="ECO:0000256" key="5">
    <source>
        <dbReference type="ARBA" id="ARBA00022676"/>
    </source>
</evidence>
<evidence type="ECO:0000256" key="7">
    <source>
        <dbReference type="ARBA" id="ARBA00022692"/>
    </source>
</evidence>
<keyword evidence="13 17" id="KW-0472">Membrane</keyword>
<evidence type="ECO:0000256" key="14">
    <source>
        <dbReference type="ARBA" id="ARBA00023157"/>
    </source>
</evidence>
<evidence type="ECO:0000256" key="16">
    <source>
        <dbReference type="ARBA" id="ARBA00023211"/>
    </source>
</evidence>
<evidence type="ECO:0000256" key="12">
    <source>
        <dbReference type="ARBA" id="ARBA00023034"/>
    </source>
</evidence>
<keyword evidence="10" id="KW-0735">Signal-anchor</keyword>
<dbReference type="InterPro" id="IPR000772">
    <property type="entry name" value="Ricin_B_lectin"/>
</dbReference>
<comment type="cofactor">
    <cofactor evidence="1 17">
        <name>Mn(2+)</name>
        <dbReference type="ChEBI" id="CHEBI:29035"/>
    </cofactor>
</comment>
<evidence type="ECO:0000256" key="4">
    <source>
        <dbReference type="ARBA" id="ARBA00005680"/>
    </source>
</evidence>
<keyword evidence="14 17" id="KW-1015">Disulfide bond</keyword>
<dbReference type="InterPro" id="IPR029044">
    <property type="entry name" value="Nucleotide-diphossugar_trans"/>
</dbReference>
<feature type="domain" description="Ricin B lectin" evidence="18">
    <location>
        <begin position="463"/>
        <end position="588"/>
    </location>
</feature>
<keyword evidence="5 17" id="KW-0328">Glycosyltransferase</keyword>
<dbReference type="EC" id="2.4.1.-" evidence="17"/>
<proteinExistence type="inferred from homology"/>
<keyword evidence="6 17" id="KW-0808">Transferase</keyword>
<evidence type="ECO:0000256" key="3">
    <source>
        <dbReference type="ARBA" id="ARBA00004922"/>
    </source>
</evidence>
<evidence type="ECO:0000256" key="17">
    <source>
        <dbReference type="RuleBase" id="RU361242"/>
    </source>
</evidence>
<evidence type="ECO:0000256" key="15">
    <source>
        <dbReference type="ARBA" id="ARBA00023180"/>
    </source>
</evidence>
<evidence type="ECO:0000313" key="20">
    <source>
        <dbReference type="WBParaSite" id="PSU_v2.g12442.t1"/>
    </source>
</evidence>
<dbReference type="SMART" id="SM00458">
    <property type="entry name" value="RICIN"/>
    <property type="match status" value="1"/>
</dbReference>
<keyword evidence="8" id="KW-0479">Metal-binding</keyword>
<evidence type="ECO:0000256" key="8">
    <source>
        <dbReference type="ARBA" id="ARBA00022723"/>
    </source>
</evidence>
<keyword evidence="7 17" id="KW-0812">Transmembrane</keyword>
<keyword evidence="9 17" id="KW-0430">Lectin</keyword>
<dbReference type="GO" id="GO:0046872">
    <property type="term" value="F:metal ion binding"/>
    <property type="evidence" value="ECO:0007669"/>
    <property type="project" value="UniProtKB-KW"/>
</dbReference>
<dbReference type="GO" id="GO:0006493">
    <property type="term" value="P:protein O-linked glycosylation"/>
    <property type="evidence" value="ECO:0007669"/>
    <property type="project" value="TreeGrafter"/>
</dbReference>
<dbReference type="GO" id="GO:0030246">
    <property type="term" value="F:carbohydrate binding"/>
    <property type="evidence" value="ECO:0007669"/>
    <property type="project" value="UniProtKB-KW"/>
</dbReference>
<dbReference type="FunFam" id="3.90.550.10:FF:000021">
    <property type="entry name" value="Polypeptide N-acetylgalactosaminyltransferase"/>
    <property type="match status" value="1"/>
</dbReference>
<keyword evidence="12 17" id="KW-0333">Golgi apparatus</keyword>
<dbReference type="Pfam" id="PF00652">
    <property type="entry name" value="Ricin_B_lectin"/>
    <property type="match status" value="1"/>
</dbReference>
<keyword evidence="15" id="KW-0325">Glycoprotein</keyword>
<keyword evidence="11 17" id="KW-1133">Transmembrane helix</keyword>
<dbReference type="SUPFAM" id="SSF50370">
    <property type="entry name" value="Ricin B-like lectins"/>
    <property type="match status" value="1"/>
</dbReference>
<dbReference type="Pfam" id="PF00535">
    <property type="entry name" value="Glycos_transf_2"/>
    <property type="match status" value="1"/>
</dbReference>
<evidence type="ECO:0000259" key="18">
    <source>
        <dbReference type="SMART" id="SM00458"/>
    </source>
</evidence>
<sequence length="596" mass="67206">MKIRPDVCRAILLTSLGWLVIDVIILFYTLDNSAIQTRNVLRGERLTLEKGETAHPLALAEKQPQHQEEHVDPETEEALNNLLAGTSFDVNGPGSNGEGVNIDPSKDAEMKEMFKQNQFNLMASNLISVNRTLPDYRSSKCKSNTDSINVKELPSVSIIIVFHNEAWTTLLRGLYSIIYRSPRNLLEEIILIDDYSDRAHLKKPLDLFVQRLPVPVHIVHLPERSGLIRARLAGSDIAKGKVLLFLDAHIEVTEGWLPPLITRVHEDRKRVVAPIIDVISDDTFEYVTASDTTWGGFNWHLNFRWYTVPEREMSRRNYDRASPIRTPTIAGGLFAVDKQFFYDIGTYDKGMQVWGGENLEISFRVWMCGGSLEIHPCSRVGHVFRKQTPYTFPGGTAKVIHHNAARTAEVWMDEYKQFFYSMVPAAKQVDAGDVSPRLKLRETLQCKTFRWYLENIYPEAPVPATYLSIGEISNPATKLCFDTMGKKTGESAGVSPCHGIGGNQAWSLTKEGQIRSDETCISAFRGFSTSTTIRLEKCTVTPSEKHIFSYDEEKKHIIHVQSGKCIAVKANVLELEDCEPLNSQMSWNVANYQAAA</sequence>
<evidence type="ECO:0000256" key="11">
    <source>
        <dbReference type="ARBA" id="ARBA00022989"/>
    </source>
</evidence>
<evidence type="ECO:0000256" key="1">
    <source>
        <dbReference type="ARBA" id="ARBA00001936"/>
    </source>
</evidence>
<dbReference type="PANTHER" id="PTHR11675">
    <property type="entry name" value="N-ACETYLGALACTOSAMINYLTRANSFERASE"/>
    <property type="match status" value="1"/>
</dbReference>
<keyword evidence="19" id="KW-1185">Reference proteome</keyword>
<dbReference type="InterPro" id="IPR035992">
    <property type="entry name" value="Ricin_B-like_lectins"/>
</dbReference>
<dbReference type="GO" id="GO:0004653">
    <property type="term" value="F:polypeptide N-acetylgalactosaminyltransferase activity"/>
    <property type="evidence" value="ECO:0007669"/>
    <property type="project" value="UniProtKB-ARBA"/>
</dbReference>
<protein>
    <recommendedName>
        <fullName evidence="17">Polypeptide N-acetylgalactosaminyltransferase</fullName>
        <ecNumber evidence="17">2.4.1.-</ecNumber>
    </recommendedName>
    <alternativeName>
        <fullName evidence="17">Protein-UDP acetylgalactosaminyltransferase</fullName>
    </alternativeName>
</protein>
<evidence type="ECO:0000256" key="6">
    <source>
        <dbReference type="ARBA" id="ARBA00022679"/>
    </source>
</evidence>